<dbReference type="Pfam" id="PF00173">
    <property type="entry name" value="Cyt-b5"/>
    <property type="match status" value="1"/>
</dbReference>
<evidence type="ECO:0000313" key="10">
    <source>
        <dbReference type="EMBL" id="VEU24162.1"/>
    </source>
</evidence>
<evidence type="ECO:0000256" key="6">
    <source>
        <dbReference type="ARBA" id="ARBA00023136"/>
    </source>
</evidence>
<keyword evidence="2 8" id="KW-0349">Heme</keyword>
<proteinExistence type="inferred from homology"/>
<dbReference type="GO" id="GO:0016020">
    <property type="term" value="C:membrane"/>
    <property type="evidence" value="ECO:0007669"/>
    <property type="project" value="UniProtKB-SubCell"/>
</dbReference>
<dbReference type="Gene3D" id="3.10.120.10">
    <property type="entry name" value="Cytochrome b5-like heme/steroid binding domain"/>
    <property type="match status" value="1"/>
</dbReference>
<sequence>MTSSTPLEVFSSLPLAKGESGSRSNRPKWSSFLFKLLGREDGYQEEERQGESRQDHDYYSYNSYTIDGENGTEESTPETTYLTKDDVYKHRQKDDGWMIIHNKVYDITQFLEMHPGGVECLIDCLGLDGTKNFDDVGHSESAWSILRPCYVGDLDKKDRKKIKRKKRCKVEKQEVGAASGVVEVVKEDEFKIRKKSTKEILVCISTNVFTFLGIFALVLFVYLQTRKWQMV</sequence>
<feature type="domain" description="Cytochrome b5 heme-binding" evidence="9">
    <location>
        <begin position="79"/>
        <end position="155"/>
    </location>
</feature>
<dbReference type="GO" id="GO:0046872">
    <property type="term" value="F:metal ion binding"/>
    <property type="evidence" value="ECO:0007669"/>
    <property type="project" value="UniProtKB-UniRule"/>
</dbReference>
<keyword evidence="3 8" id="KW-0812">Transmembrane</keyword>
<evidence type="ECO:0000256" key="2">
    <source>
        <dbReference type="ARBA" id="ARBA00022617"/>
    </source>
</evidence>
<dbReference type="EMBL" id="CAACVR010000075">
    <property type="protein sequence ID" value="VEU24162.1"/>
    <property type="molecule type" value="Genomic_DNA"/>
</dbReference>
<dbReference type="InterPro" id="IPR001199">
    <property type="entry name" value="Cyt_B5-like_heme/steroid-bd"/>
</dbReference>
<dbReference type="SUPFAM" id="SSF55856">
    <property type="entry name" value="Cytochrome b5-like heme/steroid binding domain"/>
    <property type="match status" value="1"/>
</dbReference>
<dbReference type="OrthoDB" id="3997666at2759"/>
<dbReference type="SMART" id="SM01117">
    <property type="entry name" value="Cyt-b5"/>
    <property type="match status" value="1"/>
</dbReference>
<keyword evidence="8" id="KW-1133">Transmembrane helix</keyword>
<dbReference type="STRING" id="13370.A0A448YTC2"/>
<evidence type="ECO:0000256" key="3">
    <source>
        <dbReference type="ARBA" id="ARBA00022692"/>
    </source>
</evidence>
<feature type="transmembrane region" description="Helical" evidence="8">
    <location>
        <begin position="200"/>
        <end position="223"/>
    </location>
</feature>
<dbReference type="Proteomes" id="UP000290900">
    <property type="component" value="Unassembled WGS sequence"/>
</dbReference>
<comment type="similarity">
    <text evidence="7 8">Belongs to the cytochrome b5 family.</text>
</comment>
<organism evidence="10 11">
    <name type="scientific">Brettanomyces naardenensis</name>
    <name type="common">Yeast</name>
    <dbReference type="NCBI Taxonomy" id="13370"/>
    <lineage>
        <taxon>Eukaryota</taxon>
        <taxon>Fungi</taxon>
        <taxon>Dikarya</taxon>
        <taxon>Ascomycota</taxon>
        <taxon>Saccharomycotina</taxon>
        <taxon>Pichiomycetes</taxon>
        <taxon>Pichiales</taxon>
        <taxon>Pichiaceae</taxon>
        <taxon>Brettanomyces</taxon>
    </lineage>
</organism>
<evidence type="ECO:0000256" key="5">
    <source>
        <dbReference type="ARBA" id="ARBA00023004"/>
    </source>
</evidence>
<keyword evidence="5 8" id="KW-0408">Iron</keyword>
<keyword evidence="11" id="KW-1185">Reference proteome</keyword>
<dbReference type="PRINTS" id="PR00363">
    <property type="entry name" value="CYTOCHROMEB5"/>
</dbReference>
<dbReference type="PROSITE" id="PS50255">
    <property type="entry name" value="CYTOCHROME_B5_2"/>
    <property type="match status" value="1"/>
</dbReference>
<evidence type="ECO:0000256" key="1">
    <source>
        <dbReference type="ARBA" id="ARBA00004370"/>
    </source>
</evidence>
<dbReference type="AlphaFoldDB" id="A0A448YTC2"/>
<gene>
    <name evidence="10" type="ORF">BRENAR_LOCUS4890</name>
</gene>
<name>A0A448YTC2_BRENA</name>
<accession>A0A448YTC2</accession>
<keyword evidence="4 8" id="KW-0479">Metal-binding</keyword>
<evidence type="ECO:0000256" key="7">
    <source>
        <dbReference type="ARBA" id="ARBA00038168"/>
    </source>
</evidence>
<evidence type="ECO:0000259" key="9">
    <source>
        <dbReference type="PROSITE" id="PS50255"/>
    </source>
</evidence>
<comment type="subcellular location">
    <subcellularLocation>
        <location evidence="1">Membrane</location>
    </subcellularLocation>
</comment>
<keyword evidence="6 8" id="KW-0472">Membrane</keyword>
<evidence type="ECO:0000313" key="11">
    <source>
        <dbReference type="Proteomes" id="UP000290900"/>
    </source>
</evidence>
<dbReference type="PROSITE" id="PS00191">
    <property type="entry name" value="CYTOCHROME_B5_1"/>
    <property type="match status" value="1"/>
</dbReference>
<dbReference type="GO" id="GO:0020037">
    <property type="term" value="F:heme binding"/>
    <property type="evidence" value="ECO:0007669"/>
    <property type="project" value="UniProtKB-UniRule"/>
</dbReference>
<protein>
    <submittedName>
        <fullName evidence="10">DEKNAAC105334</fullName>
    </submittedName>
</protein>
<dbReference type="InParanoid" id="A0A448YTC2"/>
<reference evidence="10 11" key="1">
    <citation type="submission" date="2018-12" db="EMBL/GenBank/DDBJ databases">
        <authorList>
            <person name="Tiukova I."/>
            <person name="Dainat J."/>
        </authorList>
    </citation>
    <scope>NUCLEOTIDE SEQUENCE [LARGE SCALE GENOMIC DNA]</scope>
</reference>
<dbReference type="InterPro" id="IPR036400">
    <property type="entry name" value="Cyt_B5-like_heme/steroid_sf"/>
</dbReference>
<dbReference type="PANTHER" id="PTHR19359">
    <property type="entry name" value="CYTOCHROME B5"/>
    <property type="match status" value="1"/>
</dbReference>
<evidence type="ECO:0000256" key="4">
    <source>
        <dbReference type="ARBA" id="ARBA00022723"/>
    </source>
</evidence>
<dbReference type="InterPro" id="IPR050668">
    <property type="entry name" value="Cytochrome_b5"/>
</dbReference>
<evidence type="ECO:0000256" key="8">
    <source>
        <dbReference type="RuleBase" id="RU362121"/>
    </source>
</evidence>
<dbReference type="FunFam" id="3.10.120.10:FF:000002">
    <property type="entry name" value="Cytochrome b5 type B"/>
    <property type="match status" value="1"/>
</dbReference>
<dbReference type="InterPro" id="IPR018506">
    <property type="entry name" value="Cyt_B5_heme-BS"/>
</dbReference>